<feature type="compositionally biased region" description="Low complexity" evidence="1">
    <location>
        <begin position="165"/>
        <end position="180"/>
    </location>
</feature>
<organism evidence="3 4">
    <name type="scientific">Thraustotheca clavata</name>
    <dbReference type="NCBI Taxonomy" id="74557"/>
    <lineage>
        <taxon>Eukaryota</taxon>
        <taxon>Sar</taxon>
        <taxon>Stramenopiles</taxon>
        <taxon>Oomycota</taxon>
        <taxon>Saprolegniomycetes</taxon>
        <taxon>Saprolegniales</taxon>
        <taxon>Achlyaceae</taxon>
        <taxon>Thraustotheca</taxon>
    </lineage>
</organism>
<dbReference type="PANTHER" id="PTHR22545:SF0">
    <property type="entry name" value="CENTROSOMAL PROTEIN OF 95 KDA"/>
    <property type="match status" value="1"/>
</dbReference>
<gene>
    <name evidence="3" type="ORF">THRCLA_10430</name>
</gene>
<sequence>MTDVVLQETNALLRLTGFGDRIFRALDELVASVSSMSVALFERLFDLRLKGVVREPHSHEDYCNNAQLVIDALAEAVLTEDLSHVNGQLVCDGDLKSIRELVRVLSHVYHMLQRSRHDDASSESDFNQRFYVKKTKKTTKRHKKQTDTNLLSTQKYGRFVPIPRSSMQSARSESSASSDSSKNKAKQKPKKNQLRPSDNTPPIAFADVSSVSFAGSENGETMEGTGLNVAPDDISDKEDAPSPIAFDIIPSEHPQQELLAVSSSLHIENSEQDIERISIKPVPKPIKNSREIPKVHSSRLQEKKDHTPRLFQHSKLRLEDMEPVTLLGLIILMGFCSQNRR</sequence>
<keyword evidence="4" id="KW-1185">Reference proteome</keyword>
<evidence type="ECO:0000256" key="1">
    <source>
        <dbReference type="SAM" id="MobiDB-lite"/>
    </source>
</evidence>
<accession>A0A1V9YQH6</accession>
<dbReference type="Proteomes" id="UP000243217">
    <property type="component" value="Unassembled WGS sequence"/>
</dbReference>
<evidence type="ECO:0000313" key="3">
    <source>
        <dbReference type="EMBL" id="OQR87863.1"/>
    </source>
</evidence>
<dbReference type="EMBL" id="JNBS01003369">
    <property type="protein sequence ID" value="OQR87863.1"/>
    <property type="molecule type" value="Genomic_DNA"/>
</dbReference>
<protein>
    <recommendedName>
        <fullName evidence="2">DUF5745 domain-containing protein</fullName>
    </recommendedName>
</protein>
<dbReference type="GO" id="GO:0005813">
    <property type="term" value="C:centrosome"/>
    <property type="evidence" value="ECO:0007669"/>
    <property type="project" value="InterPro"/>
</dbReference>
<dbReference type="GO" id="GO:0000922">
    <property type="term" value="C:spindle pole"/>
    <property type="evidence" value="ECO:0007669"/>
    <property type="project" value="InterPro"/>
</dbReference>
<evidence type="ECO:0000259" key="2">
    <source>
        <dbReference type="Pfam" id="PF19016"/>
    </source>
</evidence>
<feature type="compositionally biased region" description="Basic residues" evidence="1">
    <location>
        <begin position="134"/>
        <end position="144"/>
    </location>
</feature>
<evidence type="ECO:0000313" key="4">
    <source>
        <dbReference type="Proteomes" id="UP000243217"/>
    </source>
</evidence>
<dbReference type="Pfam" id="PF19016">
    <property type="entry name" value="DUF5745"/>
    <property type="match status" value="1"/>
</dbReference>
<dbReference type="PANTHER" id="PTHR22545">
    <property type="entry name" value="CENTROSOMAL PROTEIN OF 95 KDA"/>
    <property type="match status" value="1"/>
</dbReference>
<dbReference type="InterPro" id="IPR026619">
    <property type="entry name" value="CEP95"/>
</dbReference>
<feature type="compositionally biased region" description="Basic residues" evidence="1">
    <location>
        <begin position="183"/>
        <end position="193"/>
    </location>
</feature>
<dbReference type="OrthoDB" id="72204at2759"/>
<comment type="caution">
    <text evidence="3">The sequence shown here is derived from an EMBL/GenBank/DDBJ whole genome shotgun (WGS) entry which is preliminary data.</text>
</comment>
<dbReference type="AlphaFoldDB" id="A0A1V9YQH6"/>
<feature type="domain" description="DUF5745" evidence="2">
    <location>
        <begin position="52"/>
        <end position="106"/>
    </location>
</feature>
<feature type="region of interest" description="Disordered" evidence="1">
    <location>
        <begin position="134"/>
        <end position="204"/>
    </location>
</feature>
<reference evidence="3 4" key="1">
    <citation type="journal article" date="2014" name="Genome Biol. Evol.">
        <title>The secreted proteins of Achlya hypogyna and Thraustotheca clavata identify the ancestral oomycete secretome and reveal gene acquisitions by horizontal gene transfer.</title>
        <authorList>
            <person name="Misner I."/>
            <person name="Blouin N."/>
            <person name="Leonard G."/>
            <person name="Richards T.A."/>
            <person name="Lane C.E."/>
        </authorList>
    </citation>
    <scope>NUCLEOTIDE SEQUENCE [LARGE SCALE GENOMIC DNA]</scope>
    <source>
        <strain evidence="3 4">ATCC 34112</strain>
    </source>
</reference>
<proteinExistence type="predicted"/>
<name>A0A1V9YQH6_9STRA</name>
<dbReference type="InterPro" id="IPR044039">
    <property type="entry name" value="DUF5745"/>
</dbReference>